<keyword evidence="2" id="KW-1185">Reference proteome</keyword>
<dbReference type="RefSeq" id="WP_209026521.1">
    <property type="nucleotide sequence ID" value="NZ_CP072455.1"/>
</dbReference>
<evidence type="ECO:0000313" key="2">
    <source>
        <dbReference type="Proteomes" id="UP000665047"/>
    </source>
</evidence>
<dbReference type="EMBL" id="CP072455">
    <property type="protein sequence ID" value="QTL38275.1"/>
    <property type="molecule type" value="Genomic_DNA"/>
</dbReference>
<sequence>MDDTVFYKTEDRIIGSGFDQLSDSLGFDEQETLHDVNIGDTVKVTYLGSNRPQKYKCNAKIEKGKKYYDNININIEVIR</sequence>
<gene>
    <name evidence="1" type="ORF">HGO23_10025</name>
</gene>
<accession>A0ABX7VCK8</accession>
<reference evidence="1 2" key="1">
    <citation type="submission" date="2021-03" db="EMBL/GenBank/DDBJ databases">
        <title>Complete Genome Sequence Data of Xenorhabdus budapestensis strain C72, a Candidate Biological Control Agent, from China.</title>
        <authorList>
            <person name="LI B."/>
            <person name="WANG S."/>
            <person name="QIU D."/>
        </authorList>
    </citation>
    <scope>NUCLEOTIDE SEQUENCE [LARGE SCALE GENOMIC DNA]</scope>
    <source>
        <strain evidence="1 2">C-7-2</strain>
    </source>
</reference>
<dbReference type="Proteomes" id="UP000665047">
    <property type="component" value="Chromosome"/>
</dbReference>
<organism evidence="1 2">
    <name type="scientific">Xenorhabdus budapestensis</name>
    <dbReference type="NCBI Taxonomy" id="290110"/>
    <lineage>
        <taxon>Bacteria</taxon>
        <taxon>Pseudomonadati</taxon>
        <taxon>Pseudomonadota</taxon>
        <taxon>Gammaproteobacteria</taxon>
        <taxon>Enterobacterales</taxon>
        <taxon>Morganellaceae</taxon>
        <taxon>Xenorhabdus</taxon>
    </lineage>
</organism>
<proteinExistence type="predicted"/>
<protein>
    <submittedName>
        <fullName evidence="1">Uncharacterized protein</fullName>
    </submittedName>
</protein>
<name>A0ABX7VCK8_XENBU</name>
<evidence type="ECO:0000313" key="1">
    <source>
        <dbReference type="EMBL" id="QTL38275.1"/>
    </source>
</evidence>